<evidence type="ECO:0000313" key="11">
    <source>
        <dbReference type="Proteomes" id="UP000281549"/>
    </source>
</evidence>
<comment type="subcellular location">
    <subcellularLocation>
        <location evidence="1">Nucleus</location>
        <location evidence="1">Nuclear pore complex</location>
    </subcellularLocation>
</comment>
<evidence type="ECO:0000256" key="8">
    <source>
        <dbReference type="PROSITE-ProRule" id="PRU00804"/>
    </source>
</evidence>
<evidence type="ECO:0000256" key="5">
    <source>
        <dbReference type="ARBA" id="ARBA00023010"/>
    </source>
</evidence>
<accession>A0A4V1J0H3</accession>
<name>A0A4V1J0H3_ROZAC</name>
<keyword evidence="2 8" id="KW-0813">Transport</keyword>
<keyword evidence="6 8" id="KW-0906">Nuclear pore complex</keyword>
<dbReference type="GO" id="GO:0003676">
    <property type="term" value="F:nucleic acid binding"/>
    <property type="evidence" value="ECO:0007669"/>
    <property type="project" value="InterPro"/>
</dbReference>
<organism evidence="10 11">
    <name type="scientific">Rozella allomycis (strain CSF55)</name>
    <dbReference type="NCBI Taxonomy" id="988480"/>
    <lineage>
        <taxon>Eukaryota</taxon>
        <taxon>Fungi</taxon>
        <taxon>Fungi incertae sedis</taxon>
        <taxon>Cryptomycota</taxon>
        <taxon>Cryptomycota incertae sedis</taxon>
        <taxon>Rozella</taxon>
    </lineage>
</organism>
<evidence type="ECO:0000256" key="1">
    <source>
        <dbReference type="ARBA" id="ARBA00004567"/>
    </source>
</evidence>
<evidence type="ECO:0000313" key="10">
    <source>
        <dbReference type="EMBL" id="RKP21559.1"/>
    </source>
</evidence>
<dbReference type="SUPFAM" id="SSF54928">
    <property type="entry name" value="RNA-binding domain, RBD"/>
    <property type="match status" value="1"/>
</dbReference>
<dbReference type="Gene3D" id="3.30.70.330">
    <property type="match status" value="1"/>
</dbReference>
<dbReference type="GO" id="GO:0017056">
    <property type="term" value="F:structural constituent of nuclear pore"/>
    <property type="evidence" value="ECO:0007669"/>
    <property type="project" value="TreeGrafter"/>
</dbReference>
<dbReference type="AlphaFoldDB" id="A0A4V1J0H3"/>
<keyword evidence="7 8" id="KW-0539">Nucleus</keyword>
<feature type="domain" description="RRM Nup35-type" evidence="9">
    <location>
        <begin position="23"/>
        <end position="108"/>
    </location>
</feature>
<evidence type="ECO:0000256" key="2">
    <source>
        <dbReference type="ARBA" id="ARBA00022448"/>
    </source>
</evidence>
<evidence type="ECO:0000256" key="7">
    <source>
        <dbReference type="ARBA" id="ARBA00023242"/>
    </source>
</evidence>
<reference evidence="11" key="1">
    <citation type="journal article" date="2018" name="Nat. Microbiol.">
        <title>Leveraging single-cell genomics to expand the fungal tree of life.</title>
        <authorList>
            <person name="Ahrendt S.R."/>
            <person name="Quandt C.A."/>
            <person name="Ciobanu D."/>
            <person name="Clum A."/>
            <person name="Salamov A."/>
            <person name="Andreopoulos B."/>
            <person name="Cheng J.F."/>
            <person name="Woyke T."/>
            <person name="Pelin A."/>
            <person name="Henrissat B."/>
            <person name="Reynolds N.K."/>
            <person name="Benny G.L."/>
            <person name="Smith M.E."/>
            <person name="James T.Y."/>
            <person name="Grigoriev I.V."/>
        </authorList>
    </citation>
    <scope>NUCLEOTIDE SEQUENCE [LARGE SCALE GENOMIC DNA]</scope>
    <source>
        <strain evidence="11">CSF55</strain>
    </source>
</reference>
<dbReference type="EMBL" id="ML004945">
    <property type="protein sequence ID" value="RKP21559.1"/>
    <property type="molecule type" value="Genomic_DNA"/>
</dbReference>
<dbReference type="Pfam" id="PF05172">
    <property type="entry name" value="RRM_Nup35"/>
    <property type="match status" value="1"/>
</dbReference>
<dbReference type="GO" id="GO:0006999">
    <property type="term" value="P:nuclear pore organization"/>
    <property type="evidence" value="ECO:0007669"/>
    <property type="project" value="TreeGrafter"/>
</dbReference>
<dbReference type="GO" id="GO:0044615">
    <property type="term" value="C:nuclear pore nuclear basket"/>
    <property type="evidence" value="ECO:0007669"/>
    <property type="project" value="TreeGrafter"/>
</dbReference>
<dbReference type="PANTHER" id="PTHR21527">
    <property type="entry name" value="NUCLEOPORIN NUP35"/>
    <property type="match status" value="1"/>
</dbReference>
<dbReference type="PANTHER" id="PTHR21527:SF6">
    <property type="entry name" value="NUCLEOPORIN NUP35"/>
    <property type="match status" value="1"/>
</dbReference>
<dbReference type="GO" id="GO:0005543">
    <property type="term" value="F:phospholipid binding"/>
    <property type="evidence" value="ECO:0007669"/>
    <property type="project" value="TreeGrafter"/>
</dbReference>
<evidence type="ECO:0000259" key="9">
    <source>
        <dbReference type="PROSITE" id="PS51472"/>
    </source>
</evidence>
<keyword evidence="5" id="KW-0811">Translocation</keyword>
<keyword evidence="4" id="KW-0653">Protein transport</keyword>
<dbReference type="GO" id="GO:0044613">
    <property type="term" value="C:nuclear pore central transport channel"/>
    <property type="evidence" value="ECO:0007669"/>
    <property type="project" value="TreeGrafter"/>
</dbReference>
<keyword evidence="3 8" id="KW-0509">mRNA transport</keyword>
<proteinExistence type="predicted"/>
<dbReference type="InterPro" id="IPR012677">
    <property type="entry name" value="Nucleotide-bd_a/b_plait_sf"/>
</dbReference>
<dbReference type="GO" id="GO:0006607">
    <property type="term" value="P:NLS-bearing protein import into nucleus"/>
    <property type="evidence" value="ECO:0007669"/>
    <property type="project" value="TreeGrafter"/>
</dbReference>
<gene>
    <name evidence="10" type="ORF">ROZALSC1DRAFT_20426</name>
</gene>
<protein>
    <recommendedName>
        <fullName evidence="9">RRM Nup35-type domain-containing protein</fullName>
    </recommendedName>
</protein>
<dbReference type="GO" id="GO:0051028">
    <property type="term" value="P:mRNA transport"/>
    <property type="evidence" value="ECO:0007669"/>
    <property type="project" value="UniProtKB-UniRule"/>
</dbReference>
<dbReference type="Proteomes" id="UP000281549">
    <property type="component" value="Unassembled WGS sequence"/>
</dbReference>
<dbReference type="InterPro" id="IPR035979">
    <property type="entry name" value="RBD_domain_sf"/>
</dbReference>
<dbReference type="PROSITE" id="PS51472">
    <property type="entry name" value="RRM_NUP35"/>
    <property type="match status" value="1"/>
</dbReference>
<evidence type="ECO:0000256" key="6">
    <source>
        <dbReference type="ARBA" id="ARBA00023132"/>
    </source>
</evidence>
<dbReference type="InterPro" id="IPR007846">
    <property type="entry name" value="RRM_NUP35_dom"/>
</dbReference>
<evidence type="ECO:0000256" key="4">
    <source>
        <dbReference type="ARBA" id="ARBA00022927"/>
    </source>
</evidence>
<evidence type="ECO:0000256" key="3">
    <source>
        <dbReference type="ARBA" id="ARBA00022816"/>
    </source>
</evidence>
<sequence length="254" mass="28106">MRKVLTSPVAVTQEEADNVSYPPNIHQCIVVFGFPSWSTTNILQDFQSFGDILRYKSPNMHEANNWLLIEYESAWQAQKAIAARNAKLMMNGAFLVGVMPLSKVINRIPKALDFVYEGANQSNFQEQKLQPMAMDISPLPIKSPLKQEQTPAVFIRTTHMMPGSAIPTSNSARYMPATPLANNMTPGLYPKNIYQLETPAPQSASLNRTSHSLKINSPVVINGGLASSQTYQTPKGQSSIVDSAKKTLTDFFGW</sequence>